<keyword evidence="9" id="KW-1185">Reference proteome</keyword>
<evidence type="ECO:0000313" key="9">
    <source>
        <dbReference type="Proteomes" id="UP000494040"/>
    </source>
</evidence>
<evidence type="ECO:0000256" key="1">
    <source>
        <dbReference type="ARBA" id="ARBA00004613"/>
    </source>
</evidence>
<dbReference type="InterPro" id="IPR039670">
    <property type="entry name" value="NPC2-like"/>
</dbReference>
<comment type="subcellular location">
    <subcellularLocation>
        <location evidence="1">Secreted</location>
    </subcellularLocation>
</comment>
<dbReference type="CDD" id="cd00916">
    <property type="entry name" value="Npc2_like"/>
    <property type="match status" value="1"/>
</dbReference>
<protein>
    <recommendedName>
        <fullName evidence="7">MD-2-related lipid-recognition domain-containing protein</fullName>
    </recommendedName>
</protein>
<comment type="similarity">
    <text evidence="2">Belongs to the NPC2 family.</text>
</comment>
<dbReference type="SMART" id="SM00737">
    <property type="entry name" value="ML"/>
    <property type="match status" value="1"/>
</dbReference>
<evidence type="ECO:0000313" key="8">
    <source>
        <dbReference type="EnsemblMetazoa" id="XP_014257417.1"/>
    </source>
</evidence>
<dbReference type="GeneID" id="106671104"/>
<dbReference type="Proteomes" id="UP000494040">
    <property type="component" value="Unassembled WGS sequence"/>
</dbReference>
<dbReference type="Pfam" id="PF02221">
    <property type="entry name" value="E1_DerP2_DerF2"/>
    <property type="match status" value="1"/>
</dbReference>
<evidence type="ECO:0000256" key="6">
    <source>
        <dbReference type="SAM" id="SignalP"/>
    </source>
</evidence>
<keyword evidence="4 6" id="KW-0732">Signal</keyword>
<dbReference type="PANTHER" id="PTHR11306">
    <property type="entry name" value="NIEMANN PICK TYPE C2 PROTEIN NPC2-RELATED"/>
    <property type="match status" value="1"/>
</dbReference>
<dbReference type="AlphaFoldDB" id="A0A8I6S398"/>
<dbReference type="GO" id="GO:0032367">
    <property type="term" value="P:intracellular cholesterol transport"/>
    <property type="evidence" value="ECO:0007669"/>
    <property type="project" value="InterPro"/>
</dbReference>
<dbReference type="KEGG" id="clec:106671104"/>
<dbReference type="FunFam" id="2.60.40.770:FF:000001">
    <property type="entry name" value="NPC intracellular cholesterol transporter 2"/>
    <property type="match status" value="1"/>
</dbReference>
<keyword evidence="3" id="KW-0964">Secreted</keyword>
<feature type="chain" id="PRO_5035311574" description="MD-2-related lipid-recognition domain-containing protein" evidence="6">
    <location>
        <begin position="21"/>
        <end position="151"/>
    </location>
</feature>
<dbReference type="GO" id="GO:0005576">
    <property type="term" value="C:extracellular region"/>
    <property type="evidence" value="ECO:0007669"/>
    <property type="project" value="UniProtKB-SubCell"/>
</dbReference>
<dbReference type="SUPFAM" id="SSF81296">
    <property type="entry name" value="E set domains"/>
    <property type="match status" value="1"/>
</dbReference>
<feature type="signal peptide" evidence="6">
    <location>
        <begin position="1"/>
        <end position="20"/>
    </location>
</feature>
<dbReference type="Gene3D" id="2.60.40.770">
    <property type="match status" value="1"/>
</dbReference>
<dbReference type="InterPro" id="IPR014756">
    <property type="entry name" value="Ig_E-set"/>
</dbReference>
<dbReference type="OMA" id="FFCWKIP"/>
<keyword evidence="5" id="KW-1015">Disulfide bond</keyword>
<evidence type="ECO:0000256" key="3">
    <source>
        <dbReference type="ARBA" id="ARBA00022525"/>
    </source>
</evidence>
<accession>A0A8I6S398</accession>
<evidence type="ECO:0000259" key="7">
    <source>
        <dbReference type="SMART" id="SM00737"/>
    </source>
</evidence>
<evidence type="ECO:0000256" key="5">
    <source>
        <dbReference type="ARBA" id="ARBA00023157"/>
    </source>
</evidence>
<organism evidence="8 9">
    <name type="scientific">Cimex lectularius</name>
    <name type="common">Bed bug</name>
    <name type="synonym">Acanthia lectularia</name>
    <dbReference type="NCBI Taxonomy" id="79782"/>
    <lineage>
        <taxon>Eukaryota</taxon>
        <taxon>Metazoa</taxon>
        <taxon>Ecdysozoa</taxon>
        <taxon>Arthropoda</taxon>
        <taxon>Hexapoda</taxon>
        <taxon>Insecta</taxon>
        <taxon>Pterygota</taxon>
        <taxon>Neoptera</taxon>
        <taxon>Paraneoptera</taxon>
        <taxon>Hemiptera</taxon>
        <taxon>Heteroptera</taxon>
        <taxon>Panheteroptera</taxon>
        <taxon>Cimicomorpha</taxon>
        <taxon>Cimicidae</taxon>
        <taxon>Cimex</taxon>
    </lineage>
</organism>
<dbReference type="PANTHER" id="PTHR11306:SF68">
    <property type="entry name" value="NPC INTRACELLULAR CHOLESTEROL TRANSPORTER 2"/>
    <property type="match status" value="1"/>
</dbReference>
<proteinExistence type="inferred from homology"/>
<reference evidence="8" key="1">
    <citation type="submission" date="2022-01" db="UniProtKB">
        <authorList>
            <consortium name="EnsemblMetazoa"/>
        </authorList>
    </citation>
    <scope>IDENTIFICATION</scope>
</reference>
<feature type="domain" description="MD-2-related lipid-recognition" evidence="7">
    <location>
        <begin position="22"/>
        <end position="148"/>
    </location>
</feature>
<dbReference type="OrthoDB" id="4937502at2759"/>
<sequence length="151" mass="16489">MNVIRFTALALLAFANLALGEVEDCGSEEGSLDAVEISDCNLDTMKACPLKRGGEVVMKMKFTTKKPETNITTVVHGILGLIKVKFNLPDGDNACLTSGLECPLEENKQYTYSASLPVLNKYPRLSVKVQWELKDSANKNIVCVKIPAKIV</sequence>
<dbReference type="GO" id="GO:0032934">
    <property type="term" value="F:sterol binding"/>
    <property type="evidence" value="ECO:0007669"/>
    <property type="project" value="InterPro"/>
</dbReference>
<name>A0A8I6S398_CIMLE</name>
<evidence type="ECO:0000256" key="4">
    <source>
        <dbReference type="ARBA" id="ARBA00022729"/>
    </source>
</evidence>
<dbReference type="InterPro" id="IPR033916">
    <property type="entry name" value="ML_Npc2-like"/>
</dbReference>
<dbReference type="RefSeq" id="XP_014257417.1">
    <property type="nucleotide sequence ID" value="XM_014401931.2"/>
</dbReference>
<evidence type="ECO:0000256" key="2">
    <source>
        <dbReference type="ARBA" id="ARBA00006370"/>
    </source>
</evidence>
<dbReference type="InterPro" id="IPR003172">
    <property type="entry name" value="ML_dom"/>
</dbReference>
<dbReference type="EnsemblMetazoa" id="XM_014401931.2">
    <property type="protein sequence ID" value="XP_014257417.1"/>
    <property type="gene ID" value="LOC106671104"/>
</dbReference>